<comment type="similarity">
    <text evidence="5">Belongs to the cysteine-rich repeat secretory protein family.</text>
</comment>
<evidence type="ECO:0000256" key="6">
    <source>
        <dbReference type="SAM" id="Phobius"/>
    </source>
</evidence>
<feature type="transmembrane region" description="Helical" evidence="6">
    <location>
        <begin position="275"/>
        <end position="295"/>
    </location>
</feature>
<comment type="caution">
    <text evidence="9">The sequence shown here is derived from an EMBL/GenBank/DDBJ whole genome shotgun (WGS) entry which is preliminary data.</text>
</comment>
<reference evidence="9 10" key="1">
    <citation type="submission" date="2020-10" db="EMBL/GenBank/DDBJ databases">
        <title>The Coptis chinensis genome and diversification of protoberbering-type alkaloids.</title>
        <authorList>
            <person name="Wang B."/>
            <person name="Shu S."/>
            <person name="Song C."/>
            <person name="Liu Y."/>
        </authorList>
    </citation>
    <scope>NUCLEOTIDE SEQUENCE [LARGE SCALE GENOMIC DNA]</scope>
    <source>
        <strain evidence="9">HL-2020</strain>
        <tissue evidence="9">Leaf</tissue>
    </source>
</reference>
<dbReference type="Gene3D" id="3.30.430.20">
    <property type="entry name" value="Gnk2 domain, C-X8-C-X2-C motif"/>
    <property type="match status" value="2"/>
</dbReference>
<dbReference type="PANTHER" id="PTHR32411:SF43">
    <property type="entry name" value="CYSTEINE-RICH REPEAT SECRETORY PROTEIN 38"/>
    <property type="match status" value="1"/>
</dbReference>
<keyword evidence="6" id="KW-0472">Membrane</keyword>
<evidence type="ECO:0000256" key="2">
    <source>
        <dbReference type="ARBA" id="ARBA00022525"/>
    </source>
</evidence>
<dbReference type="PROSITE" id="PS51473">
    <property type="entry name" value="GNK2"/>
    <property type="match status" value="2"/>
</dbReference>
<feature type="domain" description="Gnk2-homologous" evidence="8">
    <location>
        <begin position="24"/>
        <end position="126"/>
    </location>
</feature>
<feature type="chain" id="PRO_5032762089" description="Gnk2-homologous domain-containing protein" evidence="7">
    <location>
        <begin position="22"/>
        <end position="315"/>
    </location>
</feature>
<protein>
    <recommendedName>
        <fullName evidence="8">Gnk2-homologous domain-containing protein</fullName>
    </recommendedName>
</protein>
<dbReference type="Proteomes" id="UP000631114">
    <property type="component" value="Unassembled WGS sequence"/>
</dbReference>
<feature type="domain" description="Gnk2-homologous" evidence="8">
    <location>
        <begin position="132"/>
        <end position="238"/>
    </location>
</feature>
<sequence length="315" mass="34451">MAFFLSIHLLLFLLLFNSSTTSPLHPLLALNCTSPEPQSIKINRFTKIILDDLSAKATPTRFATSPTIVQLNHYKGLMQCRLGLSVSDCILCIGTARRAVIRHCPNSEAITAWFDGCCVYYYNHKKISHPIHIAKLSESKPTHAKDLGQFSSALNTLLLQLRASVSLASHQGFYQGDIVYGNGGGKIYAVAECVKSVSAKECETCVAEAINKLYDCCAKQGGVVAAGSCVVQFDSYKFYSLRASNADVSDSAEIRSNVHDSNDTGNRNDIKKKVIWTWCAGVACFAGVVVATWLLRRKIVNTAKVANVREASFDE</sequence>
<dbReference type="InterPro" id="IPR038408">
    <property type="entry name" value="GNK2_sf"/>
</dbReference>
<evidence type="ECO:0000259" key="8">
    <source>
        <dbReference type="PROSITE" id="PS51473"/>
    </source>
</evidence>
<evidence type="ECO:0000256" key="1">
    <source>
        <dbReference type="ARBA" id="ARBA00004613"/>
    </source>
</evidence>
<proteinExistence type="inferred from homology"/>
<evidence type="ECO:0000256" key="4">
    <source>
        <dbReference type="ARBA" id="ARBA00022737"/>
    </source>
</evidence>
<feature type="signal peptide" evidence="7">
    <location>
        <begin position="1"/>
        <end position="21"/>
    </location>
</feature>
<keyword evidence="3 7" id="KW-0732">Signal</keyword>
<dbReference type="GO" id="GO:0005576">
    <property type="term" value="C:extracellular region"/>
    <property type="evidence" value="ECO:0007669"/>
    <property type="project" value="UniProtKB-SubCell"/>
</dbReference>
<dbReference type="PANTHER" id="PTHR32411">
    <property type="entry name" value="CYSTEINE-RICH REPEAT SECRETORY PROTEIN 38-RELATED"/>
    <property type="match status" value="1"/>
</dbReference>
<organism evidence="9 10">
    <name type="scientific">Coptis chinensis</name>
    <dbReference type="NCBI Taxonomy" id="261450"/>
    <lineage>
        <taxon>Eukaryota</taxon>
        <taxon>Viridiplantae</taxon>
        <taxon>Streptophyta</taxon>
        <taxon>Embryophyta</taxon>
        <taxon>Tracheophyta</taxon>
        <taxon>Spermatophyta</taxon>
        <taxon>Magnoliopsida</taxon>
        <taxon>Ranunculales</taxon>
        <taxon>Ranunculaceae</taxon>
        <taxon>Coptidoideae</taxon>
        <taxon>Coptis</taxon>
    </lineage>
</organism>
<dbReference type="InterPro" id="IPR002902">
    <property type="entry name" value="GNK2"/>
</dbReference>
<keyword evidence="10" id="KW-1185">Reference proteome</keyword>
<keyword evidence="6" id="KW-0812">Transmembrane</keyword>
<name>A0A835IYC2_9MAGN</name>
<gene>
    <name evidence="9" type="ORF">IFM89_028355</name>
</gene>
<dbReference type="EMBL" id="JADFTS010000001">
    <property type="protein sequence ID" value="KAF9625969.1"/>
    <property type="molecule type" value="Genomic_DNA"/>
</dbReference>
<dbReference type="AlphaFoldDB" id="A0A835IYC2"/>
<dbReference type="OrthoDB" id="1734439at2759"/>
<accession>A0A835IYC2</accession>
<keyword evidence="2" id="KW-0964">Secreted</keyword>
<dbReference type="Pfam" id="PF01657">
    <property type="entry name" value="Stress-antifung"/>
    <property type="match status" value="2"/>
</dbReference>
<dbReference type="InterPro" id="IPR050581">
    <property type="entry name" value="CRR_secretory_protein"/>
</dbReference>
<dbReference type="CDD" id="cd23509">
    <property type="entry name" value="Gnk2-like"/>
    <property type="match status" value="2"/>
</dbReference>
<evidence type="ECO:0000313" key="10">
    <source>
        <dbReference type="Proteomes" id="UP000631114"/>
    </source>
</evidence>
<evidence type="ECO:0000313" key="9">
    <source>
        <dbReference type="EMBL" id="KAF9625969.1"/>
    </source>
</evidence>
<keyword evidence="6" id="KW-1133">Transmembrane helix</keyword>
<evidence type="ECO:0000256" key="5">
    <source>
        <dbReference type="ARBA" id="ARBA00038515"/>
    </source>
</evidence>
<comment type="subcellular location">
    <subcellularLocation>
        <location evidence="1">Secreted</location>
    </subcellularLocation>
</comment>
<evidence type="ECO:0000256" key="7">
    <source>
        <dbReference type="SAM" id="SignalP"/>
    </source>
</evidence>
<evidence type="ECO:0000256" key="3">
    <source>
        <dbReference type="ARBA" id="ARBA00022729"/>
    </source>
</evidence>
<keyword evidence="4" id="KW-0677">Repeat</keyword>